<dbReference type="EMBL" id="CADCTK010000684">
    <property type="protein sequence ID" value="CAA9273854.1"/>
    <property type="molecule type" value="Genomic_DNA"/>
</dbReference>
<protein>
    <recommendedName>
        <fullName evidence="1">Methyltransferase type 12 domain-containing protein</fullName>
    </recommendedName>
</protein>
<dbReference type="InterPro" id="IPR013217">
    <property type="entry name" value="Methyltransf_12"/>
</dbReference>
<dbReference type="PANTHER" id="PTHR14614">
    <property type="entry name" value="HEPATOCELLULAR CARCINOMA-ASSOCIATED ANTIGEN"/>
    <property type="match status" value="1"/>
</dbReference>
<dbReference type="AlphaFoldDB" id="A0A6J4JCK0"/>
<dbReference type="Pfam" id="PF08242">
    <property type="entry name" value="Methyltransf_12"/>
    <property type="match status" value="1"/>
</dbReference>
<dbReference type="Gene3D" id="3.40.50.150">
    <property type="entry name" value="Vaccinia Virus protein VP39"/>
    <property type="match status" value="1"/>
</dbReference>
<reference evidence="2" key="1">
    <citation type="submission" date="2020-02" db="EMBL/GenBank/DDBJ databases">
        <authorList>
            <person name="Meier V. D."/>
        </authorList>
    </citation>
    <scope>NUCLEOTIDE SEQUENCE</scope>
    <source>
        <strain evidence="2">AVDCRST_MAG26</strain>
    </source>
</reference>
<dbReference type="CDD" id="cd02440">
    <property type="entry name" value="AdoMet_MTases"/>
    <property type="match status" value="1"/>
</dbReference>
<accession>A0A6J4JCK0</accession>
<dbReference type="InterPro" id="IPR029063">
    <property type="entry name" value="SAM-dependent_MTases_sf"/>
</dbReference>
<dbReference type="SUPFAM" id="SSF53335">
    <property type="entry name" value="S-adenosyl-L-methionine-dependent methyltransferases"/>
    <property type="match status" value="1"/>
</dbReference>
<dbReference type="InterPro" id="IPR019410">
    <property type="entry name" value="Methyltransf_16"/>
</dbReference>
<sequence length="271" mass="29499">MPRQTYNVTSCASSSPPCLFLGTAALCGIIGEVKEETATLRLRTRLAARFELAETAITLPRSGRRFRIYQPASFDPLLDAAVDDPEQNLPYWAISWPSGVALADVALMNPRRFAGKRVLELGCGLGVTAAAILDAGADLIATDYGAEALLLCRLNALQNVGRQPFTLRINWREPGPPLFELASPTFPEIFAADVLYESRDIQPLLSLAERLLAPDGTLWLAEPRRTVAGRFVAAAIAGGWQDEVDTHTGPWPNPGDEDIVVDVHRLRRSPA</sequence>
<feature type="domain" description="Methyltransferase type 12" evidence="1">
    <location>
        <begin position="119"/>
        <end position="218"/>
    </location>
</feature>
<proteinExistence type="predicted"/>
<evidence type="ECO:0000259" key="1">
    <source>
        <dbReference type="Pfam" id="PF08242"/>
    </source>
</evidence>
<gene>
    <name evidence="2" type="ORF">AVDCRST_MAG26-2958</name>
</gene>
<evidence type="ECO:0000313" key="2">
    <source>
        <dbReference type="EMBL" id="CAA9273854.1"/>
    </source>
</evidence>
<name>A0A6J4JCK0_9CHLR</name>
<dbReference type="PANTHER" id="PTHR14614:SF132">
    <property type="entry name" value="PROTEIN-LYSINE METHYLTRANSFERASE C42C1.13"/>
    <property type="match status" value="1"/>
</dbReference>
<organism evidence="2">
    <name type="scientific">uncultured Chloroflexia bacterium</name>
    <dbReference type="NCBI Taxonomy" id="1672391"/>
    <lineage>
        <taxon>Bacteria</taxon>
        <taxon>Bacillati</taxon>
        <taxon>Chloroflexota</taxon>
        <taxon>Chloroflexia</taxon>
        <taxon>environmental samples</taxon>
    </lineage>
</organism>